<protein>
    <submittedName>
        <fullName evidence="1">Uncharacterized protein</fullName>
    </submittedName>
</protein>
<dbReference type="AlphaFoldDB" id="A0AA42SR73"/>
<dbReference type="EMBL" id="JAOCBE010000001">
    <property type="protein sequence ID" value="MDH0968211.1"/>
    <property type="molecule type" value="Genomic_DNA"/>
</dbReference>
<comment type="caution">
    <text evidence="1">The sequence shown here is derived from an EMBL/GenBank/DDBJ whole genome shotgun (WGS) entry which is preliminary data.</text>
</comment>
<dbReference type="RefSeq" id="WP_279669635.1">
    <property type="nucleotide sequence ID" value="NZ_JAOCBE010000001.1"/>
</dbReference>
<sequence>MEKYLRLLNPKTTNFDAIGGGNFGALTREDVLLAISYARLSTAQDTLIKCLMGHFTIEEIERVSCTLISAYTLRDPEISINDHNGILAFKVAMLELFACSSNYKPTYRNRAALAGKSHMYVKRSLDHLIDDLKSQLKKDLEQAVKRISNQIRS</sequence>
<accession>A0AA42SR73</accession>
<proteinExistence type="predicted"/>
<reference evidence="1" key="1">
    <citation type="submission" date="2022-09" db="EMBL/GenBank/DDBJ databases">
        <title>Intensive care unit water sources are persistently colonized with multi-drug resistant bacteria and are the site of extensive horizontal gene transfer of antibiotic resistance genes.</title>
        <authorList>
            <person name="Diorio-Toth L."/>
        </authorList>
    </citation>
    <scope>NUCLEOTIDE SEQUENCE</scope>
    <source>
        <strain evidence="1">GD03920</strain>
    </source>
</reference>
<name>A0AA42SR73_ACIJO</name>
<dbReference type="Proteomes" id="UP001159915">
    <property type="component" value="Unassembled WGS sequence"/>
</dbReference>
<evidence type="ECO:0000313" key="2">
    <source>
        <dbReference type="Proteomes" id="UP001159915"/>
    </source>
</evidence>
<organism evidence="1 2">
    <name type="scientific">Acinetobacter johnsonii</name>
    <dbReference type="NCBI Taxonomy" id="40214"/>
    <lineage>
        <taxon>Bacteria</taxon>
        <taxon>Pseudomonadati</taxon>
        <taxon>Pseudomonadota</taxon>
        <taxon>Gammaproteobacteria</taxon>
        <taxon>Moraxellales</taxon>
        <taxon>Moraxellaceae</taxon>
        <taxon>Acinetobacter</taxon>
    </lineage>
</organism>
<evidence type="ECO:0000313" key="1">
    <source>
        <dbReference type="EMBL" id="MDH0968211.1"/>
    </source>
</evidence>
<gene>
    <name evidence="1" type="ORF">N5C10_02625</name>
</gene>